<evidence type="ECO:0000256" key="1">
    <source>
        <dbReference type="SAM" id="SignalP"/>
    </source>
</evidence>
<dbReference type="RefSeq" id="WP_284874568.1">
    <property type="nucleotide sequence ID" value="NZ_CP126970.1"/>
</dbReference>
<dbReference type="InterPro" id="IPR009078">
    <property type="entry name" value="Ferritin-like_SF"/>
</dbReference>
<evidence type="ECO:0000313" key="3">
    <source>
        <dbReference type="Proteomes" id="UP001238805"/>
    </source>
</evidence>
<dbReference type="InterPro" id="IPR012347">
    <property type="entry name" value="Ferritin-like"/>
</dbReference>
<dbReference type="Proteomes" id="UP001238805">
    <property type="component" value="Chromosome"/>
</dbReference>
<proteinExistence type="predicted"/>
<keyword evidence="3" id="KW-1185">Reference proteome</keyword>
<keyword evidence="1" id="KW-0732">Signal</keyword>
<evidence type="ECO:0000313" key="2">
    <source>
        <dbReference type="EMBL" id="WIM69975.1"/>
    </source>
</evidence>
<evidence type="ECO:0008006" key="4">
    <source>
        <dbReference type="Google" id="ProtNLM"/>
    </source>
</evidence>
<feature type="chain" id="PRO_5045072592" description="DUF4439 domain-containing protein" evidence="1">
    <location>
        <begin position="19"/>
        <end position="246"/>
    </location>
</feature>
<accession>A0ABY8VK13</accession>
<organism evidence="2 3">
    <name type="scientific">Corynebacterium suedekumii</name>
    <dbReference type="NCBI Taxonomy" id="3049801"/>
    <lineage>
        <taxon>Bacteria</taxon>
        <taxon>Bacillati</taxon>
        <taxon>Actinomycetota</taxon>
        <taxon>Actinomycetes</taxon>
        <taxon>Mycobacteriales</taxon>
        <taxon>Corynebacteriaceae</taxon>
        <taxon>Corynebacterium</taxon>
    </lineage>
</organism>
<dbReference type="EMBL" id="CP126970">
    <property type="protein sequence ID" value="WIM69975.1"/>
    <property type="molecule type" value="Genomic_DNA"/>
</dbReference>
<sequence>MNQRIRSLAVLLALPFLASCTVDDVVEAFGPRPDSQLVELADLAHADGRTGHEDELAAEITRLCGTHADGTVPESCSYTPGEATAADAFTATVDAVDEVPDDSRDLIARQAVQLAGDAELPAVELSTEAAEQARTLLRAEYAATSGLGTARAFLPAEQVDPLIDAAEHRIDLLREVLSPTGDVPVAEAGYEVAGDLGPADPGFPGMVATELDAAWLTAVRDADDDTWRRWLALVAGRGETHPDVGA</sequence>
<dbReference type="SUPFAM" id="SSF47240">
    <property type="entry name" value="Ferritin-like"/>
    <property type="match status" value="1"/>
</dbReference>
<reference evidence="2 3" key="1">
    <citation type="submission" date="2023-05" db="EMBL/GenBank/DDBJ databases">
        <title>Corynebacterium suedekumii sp. nov. and Corynebacterium breve sp. nov. isolated from raw cow's milk.</title>
        <authorList>
            <person name="Baer M.K."/>
            <person name="Mehl L."/>
            <person name="Hellmuth R."/>
            <person name="Marke G."/>
            <person name="Lipski A."/>
        </authorList>
    </citation>
    <scope>NUCLEOTIDE SEQUENCE [LARGE SCALE GENOMIC DNA]</scope>
    <source>
        <strain evidence="2 3">LM112</strain>
    </source>
</reference>
<gene>
    <name evidence="2" type="ORF">QP029_12380</name>
</gene>
<dbReference type="PROSITE" id="PS51257">
    <property type="entry name" value="PROKAR_LIPOPROTEIN"/>
    <property type="match status" value="1"/>
</dbReference>
<protein>
    <recommendedName>
        <fullName evidence="4">DUF4439 domain-containing protein</fullName>
    </recommendedName>
</protein>
<dbReference type="Gene3D" id="1.20.1260.10">
    <property type="match status" value="1"/>
</dbReference>
<feature type="signal peptide" evidence="1">
    <location>
        <begin position="1"/>
        <end position="18"/>
    </location>
</feature>
<name>A0ABY8VK13_9CORY</name>